<dbReference type="PANTHER" id="PTHR13096">
    <property type="entry name" value="MINA53 MYC INDUCED NUCLEAR ANTIGEN"/>
    <property type="match status" value="1"/>
</dbReference>
<keyword evidence="7" id="KW-0687">Ribonucleoprotein</keyword>
<name>A0A841J066_9SPHN</name>
<dbReference type="EC" id="1.14.11.47" evidence="7"/>
<evidence type="ECO:0000259" key="6">
    <source>
        <dbReference type="PROSITE" id="PS51184"/>
    </source>
</evidence>
<reference evidence="7 8" key="1">
    <citation type="submission" date="2020-08" db="EMBL/GenBank/DDBJ databases">
        <title>Genomic Encyclopedia of Type Strains, Phase IV (KMG-IV): sequencing the most valuable type-strain genomes for metagenomic binning, comparative biology and taxonomic classification.</title>
        <authorList>
            <person name="Goeker M."/>
        </authorList>
    </citation>
    <scope>NUCLEOTIDE SEQUENCE [LARGE SCALE GENOMIC DNA]</scope>
    <source>
        <strain evidence="7 8">DSM 102255</strain>
    </source>
</reference>
<sequence length="386" mass="43104">MQLKDFDADLFLRDVWQKKPLLIRNAWDEWSNPLAPDDLAGLACEDSVEARIVRAGRSVDAWACEQGPFEDARFSALSEEGWTLLVQAVDHLVPDVAALMDPFRFIPNWRIDDVMVSYATDGGGVGPHFDQYDVFLVQGLGRRRWRLGGFCDADTPLLPHDDLRLLRDFEATMEWVLEPGDILYVPPRMAHDGVAVGSDCMTYSIGFRAPSRSELMAHWCDHLLAGIEDDDRYEDVGLSRADNPGEISAQAIARLHAMATEQLQDRAAFARWFGQYNSSPKYCPVETDADEAVDRDELRARLADGNALVRNPASRFSFIRRTEDVLLFVDGVSFECIGEAGALAQRICAQDPVLFDARQADEDAMLTLLVSLIAQGSLGFEEADED</sequence>
<dbReference type="EMBL" id="JACIJP010000002">
    <property type="protein sequence ID" value="MBB6124237.1"/>
    <property type="molecule type" value="Genomic_DNA"/>
</dbReference>
<dbReference type="Pfam" id="PF08007">
    <property type="entry name" value="JmjC_2"/>
    <property type="match status" value="1"/>
</dbReference>
<dbReference type="PROSITE" id="PS51184">
    <property type="entry name" value="JMJC"/>
    <property type="match status" value="1"/>
</dbReference>
<gene>
    <name evidence="7" type="ORF">FHS92_001966</name>
</gene>
<dbReference type="SUPFAM" id="SSF51197">
    <property type="entry name" value="Clavaminate synthase-like"/>
    <property type="match status" value="1"/>
</dbReference>
<dbReference type="GO" id="GO:0046872">
    <property type="term" value="F:metal ion binding"/>
    <property type="evidence" value="ECO:0007669"/>
    <property type="project" value="UniProtKB-KW"/>
</dbReference>
<evidence type="ECO:0000256" key="2">
    <source>
        <dbReference type="ARBA" id="ARBA00022723"/>
    </source>
</evidence>
<evidence type="ECO:0000313" key="7">
    <source>
        <dbReference type="EMBL" id="MBB6124237.1"/>
    </source>
</evidence>
<dbReference type="Pfam" id="PF20514">
    <property type="entry name" value="WHD_ROXA"/>
    <property type="match status" value="1"/>
</dbReference>
<dbReference type="GO" id="GO:0016706">
    <property type="term" value="F:2-oxoglutarate-dependent dioxygenase activity"/>
    <property type="evidence" value="ECO:0007669"/>
    <property type="project" value="TreeGrafter"/>
</dbReference>
<keyword evidence="2" id="KW-0479">Metal-binding</keyword>
<dbReference type="Proteomes" id="UP000552700">
    <property type="component" value="Unassembled WGS sequence"/>
</dbReference>
<keyword evidence="8" id="KW-1185">Reference proteome</keyword>
<proteinExistence type="predicted"/>
<dbReference type="Gene3D" id="3.40.366.30">
    <property type="entry name" value="50S ribosomal protein L16 arginine hydroxylase, Chain A, Domain 2"/>
    <property type="match status" value="1"/>
</dbReference>
<comment type="cofactor">
    <cofactor evidence="1">
        <name>Fe(2+)</name>
        <dbReference type="ChEBI" id="CHEBI:29033"/>
    </cofactor>
</comment>
<evidence type="ECO:0000313" key="8">
    <source>
        <dbReference type="Proteomes" id="UP000552700"/>
    </source>
</evidence>
<feature type="domain" description="JmjC" evidence="6">
    <location>
        <begin position="95"/>
        <end position="224"/>
    </location>
</feature>
<evidence type="ECO:0000256" key="5">
    <source>
        <dbReference type="ARBA" id="ARBA00023004"/>
    </source>
</evidence>
<dbReference type="RefSeq" id="WP_184079996.1">
    <property type="nucleotide sequence ID" value="NZ_JACIJP010000002.1"/>
</dbReference>
<dbReference type="InterPro" id="IPR003347">
    <property type="entry name" value="JmjC_dom"/>
</dbReference>
<keyword evidence="7" id="KW-0689">Ribosomal protein</keyword>
<dbReference type="Gene3D" id="2.60.120.650">
    <property type="entry name" value="Cupin"/>
    <property type="match status" value="1"/>
</dbReference>
<comment type="caution">
    <text evidence="7">The sequence shown here is derived from an EMBL/GenBank/DDBJ whole genome shotgun (WGS) entry which is preliminary data.</text>
</comment>
<dbReference type="InterPro" id="IPR046799">
    <property type="entry name" value="ROXA-like_wH"/>
</dbReference>
<evidence type="ECO:0000256" key="4">
    <source>
        <dbReference type="ARBA" id="ARBA00023002"/>
    </source>
</evidence>
<keyword evidence="5" id="KW-0408">Iron</keyword>
<dbReference type="InterPro" id="IPR039994">
    <property type="entry name" value="NO66-like"/>
</dbReference>
<keyword evidence="3" id="KW-0223">Dioxygenase</keyword>
<dbReference type="PANTHER" id="PTHR13096:SF8">
    <property type="entry name" value="RIBOSOMAL OXYGENASE 1"/>
    <property type="match status" value="1"/>
</dbReference>
<organism evidence="7 8">
    <name type="scientific">Sphingobium subterraneum</name>
    <dbReference type="NCBI Taxonomy" id="627688"/>
    <lineage>
        <taxon>Bacteria</taxon>
        <taxon>Pseudomonadati</taxon>
        <taxon>Pseudomonadota</taxon>
        <taxon>Alphaproteobacteria</taxon>
        <taxon>Sphingomonadales</taxon>
        <taxon>Sphingomonadaceae</taxon>
        <taxon>Sphingobium</taxon>
    </lineage>
</organism>
<keyword evidence="4 7" id="KW-0560">Oxidoreductase</keyword>
<evidence type="ECO:0000256" key="1">
    <source>
        <dbReference type="ARBA" id="ARBA00001954"/>
    </source>
</evidence>
<dbReference type="AlphaFoldDB" id="A0A841J066"/>
<evidence type="ECO:0000256" key="3">
    <source>
        <dbReference type="ARBA" id="ARBA00022964"/>
    </source>
</evidence>
<accession>A0A841J066</accession>
<protein>
    <submittedName>
        <fullName evidence="7">50S ribosomal protein L16 3-hydroxylase</fullName>
        <ecNumber evidence="7">1.14.11.47</ecNumber>
    </submittedName>
</protein>
<dbReference type="SMART" id="SM00558">
    <property type="entry name" value="JmjC"/>
    <property type="match status" value="1"/>
</dbReference>
<dbReference type="GO" id="GO:0005840">
    <property type="term" value="C:ribosome"/>
    <property type="evidence" value="ECO:0007669"/>
    <property type="project" value="UniProtKB-KW"/>
</dbReference>